<feature type="chain" id="PRO_5046236689" description="Outer membrane protein beta-barrel domain-containing protein" evidence="2">
    <location>
        <begin position="25"/>
        <end position="196"/>
    </location>
</feature>
<dbReference type="Gene3D" id="2.40.160.20">
    <property type="match status" value="1"/>
</dbReference>
<comment type="caution">
    <text evidence="3">The sequence shown here is derived from an EMBL/GenBank/DDBJ whole genome shotgun (WGS) entry which is preliminary data.</text>
</comment>
<evidence type="ECO:0000313" key="3">
    <source>
        <dbReference type="EMBL" id="MDY0745234.1"/>
    </source>
</evidence>
<comment type="subcellular location">
    <subcellularLocation>
        <location evidence="1">Cell outer membrane</location>
    </subcellularLocation>
</comment>
<organism evidence="3 4">
    <name type="scientific">Roseateles agri</name>
    <dbReference type="NCBI Taxonomy" id="3098619"/>
    <lineage>
        <taxon>Bacteria</taxon>
        <taxon>Pseudomonadati</taxon>
        <taxon>Pseudomonadota</taxon>
        <taxon>Betaproteobacteria</taxon>
        <taxon>Burkholderiales</taxon>
        <taxon>Sphaerotilaceae</taxon>
        <taxon>Roseateles</taxon>
    </lineage>
</organism>
<reference evidence="3 4" key="1">
    <citation type="submission" date="2023-11" db="EMBL/GenBank/DDBJ databases">
        <title>Paucibacter sp. nov., isolated from fresh soil in Korea.</title>
        <authorList>
            <person name="Le N.T.T."/>
        </authorList>
    </citation>
    <scope>NUCLEOTIDE SEQUENCE [LARGE SCALE GENOMIC DNA]</scope>
    <source>
        <strain evidence="3 4">R3-3</strain>
    </source>
</reference>
<keyword evidence="2" id="KW-0732">Signal</keyword>
<dbReference type="Proteomes" id="UP001285263">
    <property type="component" value="Unassembled WGS sequence"/>
</dbReference>
<evidence type="ECO:0000313" key="4">
    <source>
        <dbReference type="Proteomes" id="UP001285263"/>
    </source>
</evidence>
<evidence type="ECO:0000256" key="2">
    <source>
        <dbReference type="SAM" id="SignalP"/>
    </source>
</evidence>
<proteinExistence type="predicted"/>
<evidence type="ECO:0000256" key="1">
    <source>
        <dbReference type="ARBA" id="ARBA00004442"/>
    </source>
</evidence>
<dbReference type="EMBL" id="JAXCLA010000003">
    <property type="protein sequence ID" value="MDY0745234.1"/>
    <property type="molecule type" value="Genomic_DNA"/>
</dbReference>
<dbReference type="SUPFAM" id="SSF56925">
    <property type="entry name" value="OMPA-like"/>
    <property type="match status" value="1"/>
</dbReference>
<keyword evidence="4" id="KW-1185">Reference proteome</keyword>
<feature type="signal peptide" evidence="2">
    <location>
        <begin position="1"/>
        <end position="24"/>
    </location>
</feature>
<gene>
    <name evidence="3" type="ORF">SNE35_12000</name>
</gene>
<name>A0ABU5DG21_9BURK</name>
<dbReference type="InterPro" id="IPR011250">
    <property type="entry name" value="OMP/PagP_B-barrel"/>
</dbReference>
<evidence type="ECO:0008006" key="5">
    <source>
        <dbReference type="Google" id="ProtNLM"/>
    </source>
</evidence>
<dbReference type="RefSeq" id="WP_320423120.1">
    <property type="nucleotide sequence ID" value="NZ_JAXCLA010000003.1"/>
</dbReference>
<accession>A0ABU5DG21</accession>
<sequence>MSLLRSSVAACLAGLAMLAVPAHAQTAGDLRIALGGGASRGKTDCVAAFACDHSDTYLKGTLAWRAGEVLDLQLTGFNGATFKGGDTTDRGTDFGGDFKVSGVGLLAAWRWALAPQWSLEGRAGMARVRTKFSYAAPFDVNGSRSKSATQPMAGLSLGYTFDPAWRVSLDLDATRFEAYRSHGSLRLFGAAMEFTF</sequence>
<protein>
    <recommendedName>
        <fullName evidence="5">Outer membrane protein beta-barrel domain-containing protein</fullName>
    </recommendedName>
</protein>